<dbReference type="Gene3D" id="1.25.40.10">
    <property type="entry name" value="Tetratricopeptide repeat domain"/>
    <property type="match status" value="5"/>
</dbReference>
<dbReference type="Pfam" id="PF13041">
    <property type="entry name" value="PPR_2"/>
    <property type="match status" value="3"/>
</dbReference>
<dbReference type="GO" id="GO:0008270">
    <property type="term" value="F:zinc ion binding"/>
    <property type="evidence" value="ECO:0007669"/>
    <property type="project" value="InterPro"/>
</dbReference>
<dbReference type="Pfam" id="PF14432">
    <property type="entry name" value="DYW_deaminase"/>
    <property type="match status" value="1"/>
</dbReference>
<dbReference type="PROSITE" id="PS51375">
    <property type="entry name" value="PPR"/>
    <property type="match status" value="2"/>
</dbReference>
<dbReference type="InterPro" id="IPR011990">
    <property type="entry name" value="TPR-like_helical_dom_sf"/>
</dbReference>
<feature type="domain" description="DYW" evidence="3">
    <location>
        <begin position="696"/>
        <end position="789"/>
    </location>
</feature>
<dbReference type="InterPro" id="IPR002885">
    <property type="entry name" value="PPR_rpt"/>
</dbReference>
<evidence type="ECO:0000313" key="5">
    <source>
        <dbReference type="Proteomes" id="UP000663834"/>
    </source>
</evidence>
<dbReference type="OrthoDB" id="185373at2759"/>
<evidence type="ECO:0000256" key="1">
    <source>
        <dbReference type="ARBA" id="ARBA00022737"/>
    </source>
</evidence>
<dbReference type="GO" id="GO:0048731">
    <property type="term" value="P:system development"/>
    <property type="evidence" value="ECO:0007669"/>
    <property type="project" value="UniProtKB-ARBA"/>
</dbReference>
<dbReference type="GO" id="GO:0003723">
    <property type="term" value="F:RNA binding"/>
    <property type="evidence" value="ECO:0007669"/>
    <property type="project" value="InterPro"/>
</dbReference>
<protein>
    <recommendedName>
        <fullName evidence="3">DYW domain-containing protein</fullName>
    </recommendedName>
</protein>
<dbReference type="InterPro" id="IPR046960">
    <property type="entry name" value="PPR_At4g14850-like_plant"/>
</dbReference>
<organism evidence="4 5">
    <name type="scientific">Rotaria magnacalcarata</name>
    <dbReference type="NCBI Taxonomy" id="392030"/>
    <lineage>
        <taxon>Eukaryota</taxon>
        <taxon>Metazoa</taxon>
        <taxon>Spiralia</taxon>
        <taxon>Gnathifera</taxon>
        <taxon>Rotifera</taxon>
        <taxon>Eurotatoria</taxon>
        <taxon>Bdelloidea</taxon>
        <taxon>Philodinida</taxon>
        <taxon>Philodinidae</taxon>
        <taxon>Rotaria</taxon>
    </lineage>
</organism>
<dbReference type="PANTHER" id="PTHR47926">
    <property type="entry name" value="PENTATRICOPEPTIDE REPEAT-CONTAINING PROTEIN"/>
    <property type="match status" value="1"/>
</dbReference>
<gene>
    <name evidence="4" type="ORF">KQP761_LOCUS9688</name>
</gene>
<reference evidence="4" key="1">
    <citation type="submission" date="2021-02" db="EMBL/GenBank/DDBJ databases">
        <authorList>
            <person name="Nowell W R."/>
        </authorList>
    </citation>
    <scope>NUCLEOTIDE SEQUENCE</scope>
</reference>
<dbReference type="InterPro" id="IPR032867">
    <property type="entry name" value="DYW_dom"/>
</dbReference>
<dbReference type="Proteomes" id="UP000663834">
    <property type="component" value="Unassembled WGS sequence"/>
</dbReference>
<dbReference type="FunFam" id="1.25.40.10:FF:000158">
    <property type="entry name" value="pentatricopeptide repeat-containing protein At2g33680"/>
    <property type="match status" value="1"/>
</dbReference>
<sequence length="790" mass="90212">MIRNNSYWIYRFNRLLSSYLSKNGENLFSSSVTLNSTMKKLFDSKQYKEALNLFDQNFEICNDSTIDMAIKACTVSKDYSRGTRIQQRLSSKSLNNSYIQATLLRFYLEFKDIDNAMHLFSSITNKSNYIYTIMFKGLITNNMAEKVFDLLHEMKIEPNQFTFTVVFNACAAVANDRARKIGKKVLAEIPENYRNNTILLTSAVNMLMKFGDVESAERIFRSIKTKNIITYGAMMKGYIGNEMFDKYRNYTFILTSAVNMLMKFGDVESAERIFRSSKTKNIITYGAMMKGYIGNEMFEKALDLFEQIDIQLDGVTYTIVFNACAKLCNSRAIKIGRTLLADMPEKNRNDNVIINSAIDMLMKFGDIKNAERIFRSVKAKCASTYGVLMKGYNLNGESWKCFKIFEEMNQKGIIPDEITWNILIGACSNSGMLHHCQYIMDRIPLNIQNNIQIQNSLIDMWGKCGSVEKAKNIFNLVVDRDTITYTAMINAFGLNGMGTRAVELYREMPNNLRNHFSHICVLNACSHAGLLHEARTIFNEISLKTELIVTTMVDCLSRLFMFNGAQMLIDDYEKINTPSIAMYMSLLSGARNNRNSNLSEKIYERMKSLFPNEKESLASGVVLLANIYSSLGEHEEAKNFRSSQIKELGVKVKVGLSWTEIKGQIVQLKAHDHSHPQSAEIYAKIDRLKSKAIENGFIFDSSWITRSLNENETIESVLCGHSELLVIALNLIQEPVPKFIQVVKNLRVCGHCHQFTKVIAKIEQCDIVVRDANRIHHFYPNGQCSCQDHF</sequence>
<comment type="caution">
    <text evidence="4">The sequence shown here is derived from an EMBL/GenBank/DDBJ whole genome shotgun (WGS) entry which is preliminary data.</text>
</comment>
<dbReference type="EMBL" id="CAJNOW010003942">
    <property type="protein sequence ID" value="CAF1400461.1"/>
    <property type="molecule type" value="Genomic_DNA"/>
</dbReference>
<name>A0A815KZ63_9BILA</name>
<keyword evidence="1" id="KW-0677">Repeat</keyword>
<evidence type="ECO:0000259" key="3">
    <source>
        <dbReference type="Pfam" id="PF14432"/>
    </source>
</evidence>
<feature type="repeat" description="PPR" evidence="2">
    <location>
        <begin position="381"/>
        <end position="415"/>
    </location>
</feature>
<dbReference type="AlphaFoldDB" id="A0A815KZ63"/>
<proteinExistence type="predicted"/>
<feature type="repeat" description="PPR" evidence="2">
    <location>
        <begin position="481"/>
        <end position="511"/>
    </location>
</feature>
<dbReference type="GO" id="GO:0009451">
    <property type="term" value="P:RNA modification"/>
    <property type="evidence" value="ECO:0007669"/>
    <property type="project" value="InterPro"/>
</dbReference>
<dbReference type="Pfam" id="PF01535">
    <property type="entry name" value="PPR"/>
    <property type="match status" value="4"/>
</dbReference>
<accession>A0A815KZ63</accession>
<dbReference type="NCBIfam" id="TIGR00756">
    <property type="entry name" value="PPR"/>
    <property type="match status" value="3"/>
</dbReference>
<evidence type="ECO:0000313" key="4">
    <source>
        <dbReference type="EMBL" id="CAF1400461.1"/>
    </source>
</evidence>
<evidence type="ECO:0000256" key="2">
    <source>
        <dbReference type="PROSITE-ProRule" id="PRU00708"/>
    </source>
</evidence>